<name>A0A8K0K5H9_LADFU</name>
<feature type="non-terminal residue" evidence="1">
    <location>
        <position position="1"/>
    </location>
</feature>
<comment type="caution">
    <text evidence="1">The sequence shown here is derived from an EMBL/GenBank/DDBJ whole genome shotgun (WGS) entry which is preliminary data.</text>
</comment>
<evidence type="ECO:0000313" key="2">
    <source>
        <dbReference type="Proteomes" id="UP000792457"/>
    </source>
</evidence>
<dbReference type="AlphaFoldDB" id="A0A8K0K5H9"/>
<dbReference type="Proteomes" id="UP000792457">
    <property type="component" value="Unassembled WGS sequence"/>
</dbReference>
<keyword evidence="2" id="KW-1185">Reference proteome</keyword>
<evidence type="ECO:0000313" key="1">
    <source>
        <dbReference type="EMBL" id="KAG8227640.1"/>
    </source>
</evidence>
<proteinExistence type="predicted"/>
<gene>
    <name evidence="1" type="ORF">J437_LFUL008717</name>
</gene>
<reference evidence="1" key="1">
    <citation type="submission" date="2013-04" db="EMBL/GenBank/DDBJ databases">
        <authorList>
            <person name="Qu J."/>
            <person name="Murali S.C."/>
            <person name="Bandaranaike D."/>
            <person name="Bellair M."/>
            <person name="Blankenburg K."/>
            <person name="Chao H."/>
            <person name="Dinh H."/>
            <person name="Doddapaneni H."/>
            <person name="Downs B."/>
            <person name="Dugan-Rocha S."/>
            <person name="Elkadiri S."/>
            <person name="Gnanaolivu R.D."/>
            <person name="Hernandez B."/>
            <person name="Javaid M."/>
            <person name="Jayaseelan J.C."/>
            <person name="Lee S."/>
            <person name="Li M."/>
            <person name="Ming W."/>
            <person name="Munidasa M."/>
            <person name="Muniz J."/>
            <person name="Nguyen L."/>
            <person name="Ongeri F."/>
            <person name="Osuji N."/>
            <person name="Pu L.-L."/>
            <person name="Puazo M."/>
            <person name="Qu C."/>
            <person name="Quiroz J."/>
            <person name="Raj R."/>
            <person name="Weissenberger G."/>
            <person name="Xin Y."/>
            <person name="Zou X."/>
            <person name="Han Y."/>
            <person name="Richards S."/>
            <person name="Worley K."/>
            <person name="Muzny D."/>
            <person name="Gibbs R."/>
        </authorList>
    </citation>
    <scope>NUCLEOTIDE SEQUENCE</scope>
    <source>
        <strain evidence="1">Sampled in the wild</strain>
    </source>
</reference>
<organism evidence="1 2">
    <name type="scientific">Ladona fulva</name>
    <name type="common">Scarce chaser dragonfly</name>
    <name type="synonym">Libellula fulva</name>
    <dbReference type="NCBI Taxonomy" id="123851"/>
    <lineage>
        <taxon>Eukaryota</taxon>
        <taxon>Metazoa</taxon>
        <taxon>Ecdysozoa</taxon>
        <taxon>Arthropoda</taxon>
        <taxon>Hexapoda</taxon>
        <taxon>Insecta</taxon>
        <taxon>Pterygota</taxon>
        <taxon>Palaeoptera</taxon>
        <taxon>Odonata</taxon>
        <taxon>Epiprocta</taxon>
        <taxon>Anisoptera</taxon>
        <taxon>Libelluloidea</taxon>
        <taxon>Libellulidae</taxon>
        <taxon>Ladona</taxon>
    </lineage>
</organism>
<protein>
    <submittedName>
        <fullName evidence="1">Uncharacterized protein</fullName>
    </submittedName>
</protein>
<sequence>MFTKMAGRKTCTNFYGVLTSLPIANKVIFESLYCKYFNRRLLRTLARNVRKKNTVPEDEAVTNSRTEDLPKVKAKQKLRNEFLPFELQIPDVITTENQHDCLAQVVTPLSNMPYQEQLALKGKWAKHVLKIFQNELRNEGSRQNVDVGRVLHDVIPS</sequence>
<reference evidence="1" key="2">
    <citation type="submission" date="2017-10" db="EMBL/GenBank/DDBJ databases">
        <title>Ladona fulva Genome sequencing and assembly.</title>
        <authorList>
            <person name="Murali S."/>
            <person name="Richards S."/>
            <person name="Bandaranaike D."/>
            <person name="Bellair M."/>
            <person name="Blankenburg K."/>
            <person name="Chao H."/>
            <person name="Dinh H."/>
            <person name="Doddapaneni H."/>
            <person name="Dugan-Rocha S."/>
            <person name="Elkadiri S."/>
            <person name="Gnanaolivu R."/>
            <person name="Hernandez B."/>
            <person name="Skinner E."/>
            <person name="Javaid M."/>
            <person name="Lee S."/>
            <person name="Li M."/>
            <person name="Ming W."/>
            <person name="Munidasa M."/>
            <person name="Muniz J."/>
            <person name="Nguyen L."/>
            <person name="Hughes D."/>
            <person name="Osuji N."/>
            <person name="Pu L.-L."/>
            <person name="Puazo M."/>
            <person name="Qu C."/>
            <person name="Quiroz J."/>
            <person name="Raj R."/>
            <person name="Weissenberger G."/>
            <person name="Xin Y."/>
            <person name="Zou X."/>
            <person name="Han Y."/>
            <person name="Worley K."/>
            <person name="Muzny D."/>
            <person name="Gibbs R."/>
        </authorList>
    </citation>
    <scope>NUCLEOTIDE SEQUENCE</scope>
    <source>
        <strain evidence="1">Sampled in the wild</strain>
    </source>
</reference>
<dbReference type="EMBL" id="KZ308331">
    <property type="protein sequence ID" value="KAG8227640.1"/>
    <property type="molecule type" value="Genomic_DNA"/>
</dbReference>
<accession>A0A8K0K5H9</accession>